<keyword evidence="2" id="KW-1185">Reference proteome</keyword>
<name>A0A1L7XU20_9HELO</name>
<dbReference type="Proteomes" id="UP000184330">
    <property type="component" value="Unassembled WGS sequence"/>
</dbReference>
<dbReference type="EMBL" id="FJOG01000056">
    <property type="protein sequence ID" value="CZR68523.1"/>
    <property type="molecule type" value="Genomic_DNA"/>
</dbReference>
<reference evidence="1 2" key="1">
    <citation type="submission" date="2016-03" db="EMBL/GenBank/DDBJ databases">
        <authorList>
            <person name="Ploux O."/>
        </authorList>
    </citation>
    <scope>NUCLEOTIDE SEQUENCE [LARGE SCALE GENOMIC DNA]</scope>
    <source>
        <strain evidence="1 2">UAMH 11012</strain>
    </source>
</reference>
<protein>
    <submittedName>
        <fullName evidence="1">Uncharacterized protein</fullName>
    </submittedName>
</protein>
<gene>
    <name evidence="1" type="ORF">PAC_18422</name>
</gene>
<organism evidence="1 2">
    <name type="scientific">Phialocephala subalpina</name>
    <dbReference type="NCBI Taxonomy" id="576137"/>
    <lineage>
        <taxon>Eukaryota</taxon>
        <taxon>Fungi</taxon>
        <taxon>Dikarya</taxon>
        <taxon>Ascomycota</taxon>
        <taxon>Pezizomycotina</taxon>
        <taxon>Leotiomycetes</taxon>
        <taxon>Helotiales</taxon>
        <taxon>Mollisiaceae</taxon>
        <taxon>Phialocephala</taxon>
        <taxon>Phialocephala fortinii species complex</taxon>
    </lineage>
</organism>
<dbReference type="AlphaFoldDB" id="A0A1L7XU20"/>
<sequence>MPIVPASEPESDELEYGAIRPIVQDRDTDNIKEQLQKIETDRLAALKRKSIMPPAVERFTHPTFDDDHGCWKIQSLKDPRTLKIWDEKKGEWRERFDKSRPTYTSGVAPFGEGDRQESWLQSMSRRASVWFGIKKGR</sequence>
<proteinExistence type="predicted"/>
<evidence type="ECO:0000313" key="2">
    <source>
        <dbReference type="Proteomes" id="UP000184330"/>
    </source>
</evidence>
<evidence type="ECO:0000313" key="1">
    <source>
        <dbReference type="EMBL" id="CZR68523.1"/>
    </source>
</evidence>
<accession>A0A1L7XU20</accession>